<dbReference type="AlphaFoldDB" id="A0A813SN86"/>
<keyword evidence="4" id="KW-1185">Reference proteome</keyword>
<evidence type="ECO:0000313" key="2">
    <source>
        <dbReference type="EMBL" id="CAF0803055.1"/>
    </source>
</evidence>
<proteinExistence type="predicted"/>
<gene>
    <name evidence="2" type="ORF">GPM918_LOCUS3622</name>
    <name evidence="3" type="ORF">SRO942_LOCUS3622</name>
</gene>
<sequence>MSNIFPPINSVRPEPDVGAESNGSYSPSASKFQRQISFTNNDRSPLGSKTIATSKQFTVAATHGTSAELKHATNGGNRNSTALQKRSSFAQNNPQLETNKIAYRASDYSWNDNGITSSNNIIGVSSSTKMKLSSVKNLTNGALYEKNGISSSLLHTSNNNNTTDNRRTDLNGDIILSAPKSRQTRINKTNSHCEKNINFAPVRSESYRSTGDYSRGLRLEYTNVSSVLSKTPRPRNIISRQRSHINSKTSFHEEYYDMSSGINNENSNIGGSTQQLTRLSGPSFDFTTNRKSSYPNKSNTFNLGLNNYYSSTNELRLREQLHRSETNIDKMKYMISKDLNIQQYQTTSATPTVPMTTVPKSCTETNNINLKENERIPSATSYKSRDPNVSYAYTDVKKYIEENDLMSPEKEQIIKNWIQDVEKNRDKLEKMDN</sequence>
<dbReference type="OrthoDB" id="10039581at2759"/>
<reference evidence="2" key="1">
    <citation type="submission" date="2021-02" db="EMBL/GenBank/DDBJ databases">
        <authorList>
            <person name="Nowell W R."/>
        </authorList>
    </citation>
    <scope>NUCLEOTIDE SEQUENCE</scope>
</reference>
<evidence type="ECO:0000313" key="4">
    <source>
        <dbReference type="Proteomes" id="UP000663829"/>
    </source>
</evidence>
<protein>
    <submittedName>
        <fullName evidence="2">Uncharacterized protein</fullName>
    </submittedName>
</protein>
<evidence type="ECO:0000256" key="1">
    <source>
        <dbReference type="SAM" id="MobiDB-lite"/>
    </source>
</evidence>
<feature type="region of interest" description="Disordered" evidence="1">
    <location>
        <begin position="1"/>
        <end position="30"/>
    </location>
</feature>
<name>A0A813SN86_9BILA</name>
<dbReference type="EMBL" id="CAJNOQ010000453">
    <property type="protein sequence ID" value="CAF0803055.1"/>
    <property type="molecule type" value="Genomic_DNA"/>
</dbReference>
<evidence type="ECO:0000313" key="3">
    <source>
        <dbReference type="EMBL" id="CAF3588248.1"/>
    </source>
</evidence>
<organism evidence="2 4">
    <name type="scientific">Didymodactylos carnosus</name>
    <dbReference type="NCBI Taxonomy" id="1234261"/>
    <lineage>
        <taxon>Eukaryota</taxon>
        <taxon>Metazoa</taxon>
        <taxon>Spiralia</taxon>
        <taxon>Gnathifera</taxon>
        <taxon>Rotifera</taxon>
        <taxon>Eurotatoria</taxon>
        <taxon>Bdelloidea</taxon>
        <taxon>Philodinida</taxon>
        <taxon>Philodinidae</taxon>
        <taxon>Didymodactylos</taxon>
    </lineage>
</organism>
<feature type="compositionally biased region" description="Polar residues" evidence="1">
    <location>
        <begin position="21"/>
        <end position="30"/>
    </location>
</feature>
<dbReference type="EMBL" id="CAJOBC010000453">
    <property type="protein sequence ID" value="CAF3588248.1"/>
    <property type="molecule type" value="Genomic_DNA"/>
</dbReference>
<comment type="caution">
    <text evidence="2">The sequence shown here is derived from an EMBL/GenBank/DDBJ whole genome shotgun (WGS) entry which is preliminary data.</text>
</comment>
<accession>A0A813SN86</accession>
<dbReference type="Proteomes" id="UP000663829">
    <property type="component" value="Unassembled WGS sequence"/>
</dbReference>
<dbReference type="Proteomes" id="UP000681722">
    <property type="component" value="Unassembled WGS sequence"/>
</dbReference>